<gene>
    <name evidence="1" type="ORF">SAMN02746065_10355</name>
</gene>
<accession>A0A1W1ZN34</accession>
<dbReference type="Proteomes" id="UP000192418">
    <property type="component" value="Unassembled WGS sequence"/>
</dbReference>
<protein>
    <recommendedName>
        <fullName evidence="3">PilZ domain-containing protein</fullName>
    </recommendedName>
</protein>
<keyword evidence="2" id="KW-1185">Reference proteome</keyword>
<dbReference type="RefSeq" id="WP_084067035.1">
    <property type="nucleotide sequence ID" value="NZ_FWXY01000003.1"/>
</dbReference>
<sequence length="150" mass="17047">MVKAAESQTHHFLTLMAGMSGKINMQTSKFTFFGKDRRKYKRIALKQGAYAAISPNSFKIGQIKNISRGGLLFNYLAPEHPPQAQVENHLFLSSSNAYVSKLPFKSINDRPVHSCETNENPSMRERSIEFGKLTLLQMIILNKYIVINRL</sequence>
<evidence type="ECO:0000313" key="1">
    <source>
        <dbReference type="EMBL" id="SMC49935.1"/>
    </source>
</evidence>
<evidence type="ECO:0008006" key="3">
    <source>
        <dbReference type="Google" id="ProtNLM"/>
    </source>
</evidence>
<proteinExistence type="predicted"/>
<evidence type="ECO:0000313" key="2">
    <source>
        <dbReference type="Proteomes" id="UP000192418"/>
    </source>
</evidence>
<reference evidence="1 2" key="1">
    <citation type="submission" date="2017-04" db="EMBL/GenBank/DDBJ databases">
        <authorList>
            <person name="Afonso C.L."/>
            <person name="Miller P.J."/>
            <person name="Scott M.A."/>
            <person name="Spackman E."/>
            <person name="Goraichik I."/>
            <person name="Dimitrov K.M."/>
            <person name="Suarez D.L."/>
            <person name="Swayne D.E."/>
        </authorList>
    </citation>
    <scope>NUCLEOTIDE SEQUENCE [LARGE SCALE GENOMIC DNA]</scope>
    <source>
        <strain evidence="1 2">DSM 3385</strain>
    </source>
</reference>
<dbReference type="STRING" id="1121400.SAMN02746065_10355"/>
<organism evidence="1 2">
    <name type="scientific">Desulfocicer vacuolatum DSM 3385</name>
    <dbReference type="NCBI Taxonomy" id="1121400"/>
    <lineage>
        <taxon>Bacteria</taxon>
        <taxon>Pseudomonadati</taxon>
        <taxon>Thermodesulfobacteriota</taxon>
        <taxon>Desulfobacteria</taxon>
        <taxon>Desulfobacterales</taxon>
        <taxon>Desulfobacteraceae</taxon>
        <taxon>Desulfocicer</taxon>
    </lineage>
</organism>
<name>A0A1W1ZN34_9BACT</name>
<dbReference type="EMBL" id="FWXY01000003">
    <property type="protein sequence ID" value="SMC49935.1"/>
    <property type="molecule type" value="Genomic_DNA"/>
</dbReference>
<dbReference type="AlphaFoldDB" id="A0A1W1ZN34"/>